<feature type="transmembrane region" description="Helical" evidence="2">
    <location>
        <begin position="246"/>
        <end position="270"/>
    </location>
</feature>
<feature type="region of interest" description="Disordered" evidence="1">
    <location>
        <begin position="304"/>
        <end position="327"/>
    </location>
</feature>
<dbReference type="AlphaFoldDB" id="A0A0C3B866"/>
<proteinExistence type="predicted"/>
<evidence type="ECO:0000313" key="4">
    <source>
        <dbReference type="EMBL" id="KIM27611.1"/>
    </source>
</evidence>
<keyword evidence="2" id="KW-1133">Transmembrane helix</keyword>
<evidence type="ECO:0008006" key="6">
    <source>
        <dbReference type="Google" id="ProtNLM"/>
    </source>
</evidence>
<keyword evidence="5" id="KW-1185">Reference proteome</keyword>
<feature type="compositionally biased region" description="Basic and acidic residues" evidence="1">
    <location>
        <begin position="304"/>
        <end position="320"/>
    </location>
</feature>
<dbReference type="HOGENOM" id="CLU_455053_0_0_1"/>
<accession>A0A0C3B866</accession>
<feature type="compositionally biased region" description="Low complexity" evidence="1">
    <location>
        <begin position="492"/>
        <end position="501"/>
    </location>
</feature>
<feature type="transmembrane region" description="Helical" evidence="2">
    <location>
        <begin position="116"/>
        <end position="136"/>
    </location>
</feature>
<dbReference type="PANTHER" id="PTHR38848">
    <property type="entry name" value="G-PROTEIN COUPLED RECEPTORS FAMILY 3 PROFILE DOMAIN-CONTAINING PROTEIN"/>
    <property type="match status" value="1"/>
</dbReference>
<evidence type="ECO:0000313" key="5">
    <source>
        <dbReference type="Proteomes" id="UP000054097"/>
    </source>
</evidence>
<feature type="transmembrane region" description="Helical" evidence="2">
    <location>
        <begin position="156"/>
        <end position="175"/>
    </location>
</feature>
<evidence type="ECO:0000256" key="1">
    <source>
        <dbReference type="SAM" id="MobiDB-lite"/>
    </source>
</evidence>
<organism evidence="4 5">
    <name type="scientific">Serendipita vermifera MAFF 305830</name>
    <dbReference type="NCBI Taxonomy" id="933852"/>
    <lineage>
        <taxon>Eukaryota</taxon>
        <taxon>Fungi</taxon>
        <taxon>Dikarya</taxon>
        <taxon>Basidiomycota</taxon>
        <taxon>Agaricomycotina</taxon>
        <taxon>Agaricomycetes</taxon>
        <taxon>Sebacinales</taxon>
        <taxon>Serendipitaceae</taxon>
        <taxon>Serendipita</taxon>
    </lineage>
</organism>
<keyword evidence="3" id="KW-0732">Signal</keyword>
<sequence>MMNWSIRHPGFILGFLATFASFCNADGTHGAGIAFPTDNEVVWRTLSSAIHLLGVSVLAYCLARRTDKFAARGLTAVPVARWLVILIFIDSWLFLFAAGILISGVGLSLNPRSCEAGIFLCIILYAASKILIYWFLVEKVHLVHPHPSHSRIKSPAYRLCMIFVIGYGVIILLLIQGRIAFIQDGSQVAHGSIYDHGADGSCVIGLNRPASMSLLIYDLVLNVFLSFMFLYPLYRSPNMSPRLKAIAKRTLIAATVALITSAINICVLTVLHGQELGWICLASCGADVAINALAIFAVTASVDDHHSDKESPGEKGESIDTSRNPRNGLVHTLRHGWSNMFYSPQLQLPTVHVGPGPSNKGILARNLTNQSLDTTPQTRSVHFSPDTTRHSRGFTATELREAARTSSTRIDSPYFIKSKRGVLKREEKVRGINARGSISLIIHLEPNASQQRARPSVTTVFSPVQRPPIDLGEITSVEVRHEVPASKRSSRRALSSTQSTTSRKRSRSVDGINTACKVFTLSDPPATLEEARERIQVLSALTEIGSGKRKSQMDQSPLEVSVQTDRRIEVRRKRQSNMLYDYHGWRYNQASSSFSSSGGL</sequence>
<keyword evidence="2" id="KW-0472">Membrane</keyword>
<feature type="region of interest" description="Disordered" evidence="1">
    <location>
        <begin position="472"/>
        <end position="509"/>
    </location>
</feature>
<dbReference type="Proteomes" id="UP000054097">
    <property type="component" value="Unassembled WGS sequence"/>
</dbReference>
<evidence type="ECO:0000256" key="2">
    <source>
        <dbReference type="SAM" id="Phobius"/>
    </source>
</evidence>
<feature type="signal peptide" evidence="3">
    <location>
        <begin position="1"/>
        <end position="25"/>
    </location>
</feature>
<protein>
    <recommendedName>
        <fullName evidence="6">G-protein coupled receptors family 3 profile domain-containing protein</fullName>
    </recommendedName>
</protein>
<feature type="transmembrane region" description="Helical" evidence="2">
    <location>
        <begin position="82"/>
        <end position="104"/>
    </location>
</feature>
<evidence type="ECO:0000256" key="3">
    <source>
        <dbReference type="SAM" id="SignalP"/>
    </source>
</evidence>
<feature type="chain" id="PRO_5002172533" description="G-protein coupled receptors family 3 profile domain-containing protein" evidence="3">
    <location>
        <begin position="26"/>
        <end position="600"/>
    </location>
</feature>
<name>A0A0C3B866_SERVB</name>
<gene>
    <name evidence="4" type="ORF">M408DRAFT_16646</name>
</gene>
<keyword evidence="2" id="KW-0812">Transmembrane</keyword>
<feature type="transmembrane region" description="Helical" evidence="2">
    <location>
        <begin position="41"/>
        <end position="62"/>
    </location>
</feature>
<reference evidence="5" key="2">
    <citation type="submission" date="2015-01" db="EMBL/GenBank/DDBJ databases">
        <title>Evolutionary Origins and Diversification of the Mycorrhizal Mutualists.</title>
        <authorList>
            <consortium name="DOE Joint Genome Institute"/>
            <consortium name="Mycorrhizal Genomics Consortium"/>
            <person name="Kohler A."/>
            <person name="Kuo A."/>
            <person name="Nagy L.G."/>
            <person name="Floudas D."/>
            <person name="Copeland A."/>
            <person name="Barry K.W."/>
            <person name="Cichocki N."/>
            <person name="Veneault-Fourrey C."/>
            <person name="LaButti K."/>
            <person name="Lindquist E.A."/>
            <person name="Lipzen A."/>
            <person name="Lundell T."/>
            <person name="Morin E."/>
            <person name="Murat C."/>
            <person name="Riley R."/>
            <person name="Ohm R."/>
            <person name="Sun H."/>
            <person name="Tunlid A."/>
            <person name="Henrissat B."/>
            <person name="Grigoriev I.V."/>
            <person name="Hibbett D.S."/>
            <person name="Martin F."/>
        </authorList>
    </citation>
    <scope>NUCLEOTIDE SEQUENCE [LARGE SCALE GENOMIC DNA]</scope>
    <source>
        <strain evidence="5">MAFF 305830</strain>
    </source>
</reference>
<dbReference type="PANTHER" id="PTHR38848:SF3">
    <property type="entry name" value="G-PROTEIN COUPLED RECEPTORS FAMILY 3 PROFILE DOMAIN-CONTAINING PROTEIN"/>
    <property type="match status" value="1"/>
</dbReference>
<feature type="transmembrane region" description="Helical" evidence="2">
    <location>
        <begin position="214"/>
        <end position="234"/>
    </location>
</feature>
<reference evidence="4 5" key="1">
    <citation type="submission" date="2014-04" db="EMBL/GenBank/DDBJ databases">
        <authorList>
            <consortium name="DOE Joint Genome Institute"/>
            <person name="Kuo A."/>
            <person name="Zuccaro A."/>
            <person name="Kohler A."/>
            <person name="Nagy L.G."/>
            <person name="Floudas D."/>
            <person name="Copeland A."/>
            <person name="Barry K.W."/>
            <person name="Cichocki N."/>
            <person name="Veneault-Fourrey C."/>
            <person name="LaButti K."/>
            <person name="Lindquist E.A."/>
            <person name="Lipzen A."/>
            <person name="Lundell T."/>
            <person name="Morin E."/>
            <person name="Murat C."/>
            <person name="Sun H."/>
            <person name="Tunlid A."/>
            <person name="Henrissat B."/>
            <person name="Grigoriev I.V."/>
            <person name="Hibbett D.S."/>
            <person name="Martin F."/>
            <person name="Nordberg H.P."/>
            <person name="Cantor M.N."/>
            <person name="Hua S.X."/>
        </authorList>
    </citation>
    <scope>NUCLEOTIDE SEQUENCE [LARGE SCALE GENOMIC DNA]</scope>
    <source>
        <strain evidence="4 5">MAFF 305830</strain>
    </source>
</reference>
<dbReference type="EMBL" id="KN824298">
    <property type="protein sequence ID" value="KIM27611.1"/>
    <property type="molecule type" value="Genomic_DNA"/>
</dbReference>
<dbReference type="OrthoDB" id="3210850at2759"/>